<keyword evidence="1" id="KW-0611">Plant defense</keyword>
<gene>
    <name evidence="3" type="ORF">OLEA9_A042546</name>
</gene>
<evidence type="ECO:0000313" key="4">
    <source>
        <dbReference type="Proteomes" id="UP000594638"/>
    </source>
</evidence>
<dbReference type="InterPro" id="IPR050905">
    <property type="entry name" value="Plant_NBS-LRR"/>
</dbReference>
<keyword evidence="4" id="KW-1185">Reference proteome</keyword>
<dbReference type="Gramene" id="OE9A042546T1">
    <property type="protein sequence ID" value="OE9A042546C1"/>
    <property type="gene ID" value="OE9A042546"/>
</dbReference>
<dbReference type="AlphaFoldDB" id="A0A8S0PRS9"/>
<dbReference type="Proteomes" id="UP000594638">
    <property type="component" value="Unassembled WGS sequence"/>
</dbReference>
<dbReference type="InterPro" id="IPR032675">
    <property type="entry name" value="LRR_dom_sf"/>
</dbReference>
<reference evidence="3 4" key="1">
    <citation type="submission" date="2019-12" db="EMBL/GenBank/DDBJ databases">
        <authorList>
            <person name="Alioto T."/>
            <person name="Alioto T."/>
            <person name="Gomez Garrido J."/>
        </authorList>
    </citation>
    <scope>NUCLEOTIDE SEQUENCE [LARGE SCALE GENOMIC DNA]</scope>
</reference>
<protein>
    <recommendedName>
        <fullName evidence="2">Disease resistance protein At4g27190-like leucine-rich repeats domain-containing protein</fullName>
    </recommendedName>
</protein>
<proteinExistence type="predicted"/>
<sequence>MKPGLKLVEVVSNQASIVAPVGISVLQKSSRPSPKFPNLEELDIGGLDITIKILYEARQIRSLHKLRKLSVEHLNDVHILFDFDGLTVTEGRVESLLGQLKSLKMLNLPKLVHITTKVRKGIYVFKNLTSLDVGKCGSLRYLFSPSMANSLVALESLEVVDCEAIVEIVEEEEEEGTLEIEMVEERMANKIVFPNLYSLQFKNLERFRTFTSQNYKIVFPSLEKLEIRHCPVMTKFWLQQKMITAKELSISWDGKM</sequence>
<accession>A0A8S0PRS9</accession>
<dbReference type="EMBL" id="CACTIH010000180">
    <property type="protein sequence ID" value="CAA2956244.1"/>
    <property type="molecule type" value="Genomic_DNA"/>
</dbReference>
<feature type="domain" description="Disease resistance protein At4g27190-like leucine-rich repeats" evidence="2">
    <location>
        <begin position="32"/>
        <end position="163"/>
    </location>
</feature>
<organism evidence="3 4">
    <name type="scientific">Olea europaea subsp. europaea</name>
    <dbReference type="NCBI Taxonomy" id="158383"/>
    <lineage>
        <taxon>Eukaryota</taxon>
        <taxon>Viridiplantae</taxon>
        <taxon>Streptophyta</taxon>
        <taxon>Embryophyta</taxon>
        <taxon>Tracheophyta</taxon>
        <taxon>Spermatophyta</taxon>
        <taxon>Magnoliopsida</taxon>
        <taxon>eudicotyledons</taxon>
        <taxon>Gunneridae</taxon>
        <taxon>Pentapetalae</taxon>
        <taxon>asterids</taxon>
        <taxon>lamiids</taxon>
        <taxon>Lamiales</taxon>
        <taxon>Oleaceae</taxon>
        <taxon>Oleeae</taxon>
        <taxon>Olea</taxon>
    </lineage>
</organism>
<evidence type="ECO:0000313" key="3">
    <source>
        <dbReference type="EMBL" id="CAA2956244.1"/>
    </source>
</evidence>
<dbReference type="Pfam" id="PF23247">
    <property type="entry name" value="LRR_RPS2"/>
    <property type="match status" value="1"/>
</dbReference>
<dbReference type="Gene3D" id="3.80.10.10">
    <property type="entry name" value="Ribonuclease Inhibitor"/>
    <property type="match status" value="1"/>
</dbReference>
<dbReference type="PANTHER" id="PTHR33463:SF135">
    <property type="entry name" value="RESISTANCE PROTEIN RPS2, PUTATIVE-RELATED"/>
    <property type="match status" value="1"/>
</dbReference>
<evidence type="ECO:0000256" key="1">
    <source>
        <dbReference type="ARBA" id="ARBA00022821"/>
    </source>
</evidence>
<dbReference type="PANTHER" id="PTHR33463">
    <property type="entry name" value="NB-ARC DOMAIN-CONTAINING PROTEIN-RELATED"/>
    <property type="match status" value="1"/>
</dbReference>
<comment type="caution">
    <text evidence="3">The sequence shown here is derived from an EMBL/GenBank/DDBJ whole genome shotgun (WGS) entry which is preliminary data.</text>
</comment>
<dbReference type="InterPro" id="IPR057135">
    <property type="entry name" value="At4g27190-like_LRR"/>
</dbReference>
<dbReference type="SUPFAM" id="SSF52047">
    <property type="entry name" value="RNI-like"/>
    <property type="match status" value="1"/>
</dbReference>
<name>A0A8S0PRS9_OLEEU</name>
<dbReference type="OrthoDB" id="1750315at2759"/>
<evidence type="ECO:0000259" key="2">
    <source>
        <dbReference type="Pfam" id="PF23247"/>
    </source>
</evidence>